<dbReference type="Pfam" id="PF00004">
    <property type="entry name" value="AAA"/>
    <property type="match status" value="2"/>
</dbReference>
<dbReference type="SUPFAM" id="SSF51126">
    <property type="entry name" value="Pectin lyase-like"/>
    <property type="match status" value="2"/>
</dbReference>
<keyword evidence="7" id="KW-1185">Reference proteome</keyword>
<comment type="similarity">
    <text evidence="1">Belongs to the CbxX/CfxQ family.</text>
</comment>
<feature type="region of interest" description="Disordered" evidence="4">
    <location>
        <begin position="424"/>
        <end position="452"/>
    </location>
</feature>
<evidence type="ECO:0000256" key="4">
    <source>
        <dbReference type="SAM" id="MobiDB-lite"/>
    </source>
</evidence>
<dbReference type="FunFam" id="3.40.50.300:FF:000216">
    <property type="entry name" value="Type VII secretion ATPase EccA"/>
    <property type="match status" value="2"/>
</dbReference>
<feature type="domain" description="AAA+ ATPase" evidence="5">
    <location>
        <begin position="793"/>
        <end position="933"/>
    </location>
</feature>
<evidence type="ECO:0000256" key="1">
    <source>
        <dbReference type="ARBA" id="ARBA00010378"/>
    </source>
</evidence>
<dbReference type="SMART" id="SM00710">
    <property type="entry name" value="PbH1"/>
    <property type="match status" value="9"/>
</dbReference>
<dbReference type="Pfam" id="PF13229">
    <property type="entry name" value="Beta_helix"/>
    <property type="match status" value="2"/>
</dbReference>
<sequence>MAELRVSTHKSAPYRTIADALHAAQTGDVLLVEPGEYHEALALTQFVSLKAAEGPGTVRVISTGTTLHVHASREAPIIRGLTFVGGGGDSGEAATVGVTSGGLILEDSEIQSATSVAVFVQGAEARLRRCRVRAGSHAIFYRDAQGLIEKCQVTSPGAVGLVVEGSRLNATECTIESPGKYGVLFDRASSGTLDHCAITDSADTGIAVIGGSHPHIRNCSVTGAGGNAVVISAAGGQFERCDLSRSQLPLVGVRDGAKPTFIGCRLSEADAALVVKEAGGTYTDLIVTDMRGTFAAVEVIGNSQPTLAGVSVERAAGDGISLQGAGGKYTGCTVEDATGNGIRIIQNSQVTVTKAEIRRCGTGIRLDNSSAELSRCVVRDNHGDGIVLAKPRDVVLDRCDSNRNGGANLRGAELPGVRRTGATVVKPPVAPAPTPAMVAADPPPRHGRREDAQPPAEIVEGSSPAVAELNALVGLASVKEEIRMLISRMRFAREAAKAGRPVRLDKQHLVFAGPAGTGKTTVARLFARIAAEHGFIEKAEVVEVSRHTLVGENIGSATERTLRAFDTASGGVLFIDEAYSLAPTDEGDRDFGREVINNLVKLMEDRRDEVLVIAAGYTGQMERFLDSNPGLRDRFSRTITFPSYTPAELVRIVEKLAVDHGFRFGKDTDQALAEFFGRQARRAAFGNGRLARNVFESMRDELIKRVTTAPKATKTNPDALVTLLPQDISPQLGRPQLAMGLNRRQDSDQLTGLLDQLHGMIGLDEVKREVHRLISRIRVSKRREAAGLATPPLAGHLVFAGPPGTGKTTVARLLGEVLAALGVLAQGQFVEASRDTLVGQWIGHTAQRTKDAFEQAKGGVLFIDEAYALAPSDDGDRDFGREVINTLVKLMEDHRDEVLVIAAGYTDQMDRFLDSNPGLRDRFSRTITFANYSPAELVQIIAKSAADQDYEVSPAALTLLTTRYEAFPRTDTFGNARHARKTLDLMIDRHAHRLDGVLEPTLTDLKLLGVDDVPDTLP</sequence>
<dbReference type="Gene3D" id="3.40.50.300">
    <property type="entry name" value="P-loop containing nucleotide triphosphate hydrolases"/>
    <property type="match status" value="2"/>
</dbReference>
<protein>
    <submittedName>
        <fullName evidence="6">AAA+-type ATPase, SpoVK/Ycf46/Vps4 family</fullName>
    </submittedName>
</protein>
<dbReference type="Gene3D" id="2.160.20.10">
    <property type="entry name" value="Single-stranded right-handed beta-helix, Pectin lyase-like"/>
    <property type="match status" value="2"/>
</dbReference>
<gene>
    <name evidence="6" type="ORF">LX83_005139</name>
</gene>
<dbReference type="SUPFAM" id="SSF52540">
    <property type="entry name" value="P-loop containing nucleoside triphosphate hydrolases"/>
    <property type="match status" value="2"/>
</dbReference>
<evidence type="ECO:0000256" key="2">
    <source>
        <dbReference type="ARBA" id="ARBA00022741"/>
    </source>
</evidence>
<dbReference type="InterPro" id="IPR003959">
    <property type="entry name" value="ATPase_AAA_core"/>
</dbReference>
<dbReference type="PANTHER" id="PTHR43392">
    <property type="entry name" value="AAA-TYPE ATPASE FAMILY PROTEIN / ANKYRIN REPEAT FAMILY PROTEIN"/>
    <property type="match status" value="1"/>
</dbReference>
<dbReference type="InterPro" id="IPR012334">
    <property type="entry name" value="Pectin_lyas_fold"/>
</dbReference>
<evidence type="ECO:0000313" key="7">
    <source>
        <dbReference type="Proteomes" id="UP001206128"/>
    </source>
</evidence>
<comment type="caution">
    <text evidence="6">The sequence shown here is derived from an EMBL/GenBank/DDBJ whole genome shotgun (WGS) entry which is preliminary data.</text>
</comment>
<accession>A0AAE3KHG3</accession>
<dbReference type="Proteomes" id="UP001206128">
    <property type="component" value="Unassembled WGS sequence"/>
</dbReference>
<dbReference type="PRINTS" id="PR00819">
    <property type="entry name" value="CBXCFQXSUPER"/>
</dbReference>
<dbReference type="InterPro" id="IPR006626">
    <property type="entry name" value="PbH1"/>
</dbReference>
<dbReference type="CDD" id="cd19481">
    <property type="entry name" value="RecA-like_protease"/>
    <property type="match status" value="1"/>
</dbReference>
<dbReference type="RefSeq" id="WP_253775948.1">
    <property type="nucleotide sequence ID" value="NZ_JAMTCK010000013.1"/>
</dbReference>
<dbReference type="InterPro" id="IPR003593">
    <property type="entry name" value="AAA+_ATPase"/>
</dbReference>
<keyword evidence="2" id="KW-0547">Nucleotide-binding</keyword>
<dbReference type="GO" id="GO:0016887">
    <property type="term" value="F:ATP hydrolysis activity"/>
    <property type="evidence" value="ECO:0007669"/>
    <property type="project" value="InterPro"/>
</dbReference>
<dbReference type="GO" id="GO:0005524">
    <property type="term" value="F:ATP binding"/>
    <property type="evidence" value="ECO:0007669"/>
    <property type="project" value="UniProtKB-KW"/>
</dbReference>
<dbReference type="SMART" id="SM00382">
    <property type="entry name" value="AAA"/>
    <property type="match status" value="2"/>
</dbReference>
<organism evidence="6 7">
    <name type="scientific">Goodfellowiella coeruleoviolacea</name>
    <dbReference type="NCBI Taxonomy" id="334858"/>
    <lineage>
        <taxon>Bacteria</taxon>
        <taxon>Bacillati</taxon>
        <taxon>Actinomycetota</taxon>
        <taxon>Actinomycetes</taxon>
        <taxon>Pseudonocardiales</taxon>
        <taxon>Pseudonocardiaceae</taxon>
        <taxon>Goodfellowiella</taxon>
    </lineage>
</organism>
<evidence type="ECO:0000259" key="5">
    <source>
        <dbReference type="SMART" id="SM00382"/>
    </source>
</evidence>
<dbReference type="PANTHER" id="PTHR43392:SF2">
    <property type="entry name" value="AAA-TYPE ATPASE FAMILY PROTEIN _ ANKYRIN REPEAT FAMILY PROTEIN"/>
    <property type="match status" value="1"/>
</dbReference>
<dbReference type="Gene3D" id="1.10.8.60">
    <property type="match status" value="2"/>
</dbReference>
<dbReference type="AlphaFoldDB" id="A0AAE3KHG3"/>
<evidence type="ECO:0000256" key="3">
    <source>
        <dbReference type="ARBA" id="ARBA00022840"/>
    </source>
</evidence>
<proteinExistence type="inferred from homology"/>
<dbReference type="InterPro" id="IPR027417">
    <property type="entry name" value="P-loop_NTPase"/>
</dbReference>
<feature type="domain" description="AAA+ ATPase" evidence="5">
    <location>
        <begin position="505"/>
        <end position="645"/>
    </location>
</feature>
<dbReference type="InterPro" id="IPR039448">
    <property type="entry name" value="Beta_helix"/>
</dbReference>
<dbReference type="Pfam" id="PF17866">
    <property type="entry name" value="AAA_lid_6"/>
    <property type="match status" value="2"/>
</dbReference>
<dbReference type="CDD" id="cd00009">
    <property type="entry name" value="AAA"/>
    <property type="match status" value="1"/>
</dbReference>
<name>A0AAE3KHG3_9PSEU</name>
<keyword evidence="3" id="KW-0067">ATP-binding</keyword>
<dbReference type="InterPro" id="IPR041627">
    <property type="entry name" value="AAA_lid_6"/>
</dbReference>
<dbReference type="InterPro" id="IPR011050">
    <property type="entry name" value="Pectin_lyase_fold/virulence"/>
</dbReference>
<dbReference type="EMBL" id="JAMTCK010000013">
    <property type="protein sequence ID" value="MCP2168261.1"/>
    <property type="molecule type" value="Genomic_DNA"/>
</dbReference>
<dbReference type="InterPro" id="IPR000641">
    <property type="entry name" value="CbxX/CfxQ"/>
</dbReference>
<dbReference type="InterPro" id="IPR050773">
    <property type="entry name" value="CbxX/CfxQ_RuBisCO_ESX"/>
</dbReference>
<reference evidence="6" key="1">
    <citation type="submission" date="2022-06" db="EMBL/GenBank/DDBJ databases">
        <title>Genomic Encyclopedia of Archaeal and Bacterial Type Strains, Phase II (KMG-II): from individual species to whole genera.</title>
        <authorList>
            <person name="Goeker M."/>
        </authorList>
    </citation>
    <scope>NUCLEOTIDE SEQUENCE</scope>
    <source>
        <strain evidence="6">DSM 43935</strain>
    </source>
</reference>
<evidence type="ECO:0000313" key="6">
    <source>
        <dbReference type="EMBL" id="MCP2168261.1"/>
    </source>
</evidence>